<name>A0A1E7KKK5_9ACTN</name>
<reference evidence="1 2" key="1">
    <citation type="journal article" date="2016" name="Front. Microbiol.">
        <title>Comparative Genomics Analysis of Streptomyces Species Reveals Their Adaptation to the Marine Environment and Their Diversity at the Genomic Level.</title>
        <authorList>
            <person name="Tian X."/>
            <person name="Zhang Z."/>
            <person name="Yang T."/>
            <person name="Chen M."/>
            <person name="Li J."/>
            <person name="Chen F."/>
            <person name="Yang J."/>
            <person name="Li W."/>
            <person name="Zhang B."/>
            <person name="Zhang Z."/>
            <person name="Wu J."/>
            <person name="Zhang C."/>
            <person name="Long L."/>
            <person name="Xiao J."/>
        </authorList>
    </citation>
    <scope>NUCLEOTIDE SEQUENCE [LARGE SCALE GENOMIC DNA]</scope>
    <source>
        <strain evidence="1 2">SCSIO 02100</strain>
    </source>
</reference>
<sequence>MDAVRLIETTRQALARSSGLSEIVAEACQAQALAEAVGTWLAVSGPPGVRAEAIGLSEAGRTGRSAMRHRGRHADGIRAARLSVIQDAHAVLLALSGLLADAAAALVGVAVRAEEEGLYWQCIEAIDAADESGDQAAGVLRCLALPERGAVG</sequence>
<dbReference type="RefSeq" id="WP_070195601.1">
    <property type="nucleotide sequence ID" value="NZ_LJGU01000113.1"/>
</dbReference>
<keyword evidence="2" id="KW-1185">Reference proteome</keyword>
<gene>
    <name evidence="1" type="ORF">AN216_06335</name>
</gene>
<dbReference type="OrthoDB" id="3874063at2"/>
<dbReference type="Pfam" id="PF19594">
    <property type="entry name" value="DUF6099"/>
    <property type="match status" value="1"/>
</dbReference>
<evidence type="ECO:0000313" key="2">
    <source>
        <dbReference type="Proteomes" id="UP000176101"/>
    </source>
</evidence>
<dbReference type="PATRIC" id="fig|1075402.3.peg.4048"/>
<dbReference type="EMBL" id="LJGU01000113">
    <property type="protein sequence ID" value="OEV04529.1"/>
    <property type="molecule type" value="Genomic_DNA"/>
</dbReference>
<comment type="caution">
    <text evidence="1">The sequence shown here is derived from an EMBL/GenBank/DDBJ whole genome shotgun (WGS) entry which is preliminary data.</text>
</comment>
<dbReference type="AlphaFoldDB" id="A0A1E7KKK5"/>
<evidence type="ECO:0000313" key="1">
    <source>
        <dbReference type="EMBL" id="OEV04529.1"/>
    </source>
</evidence>
<dbReference type="InterPro" id="IPR046081">
    <property type="entry name" value="DUF6099"/>
</dbReference>
<protein>
    <submittedName>
        <fullName evidence="1">Uncharacterized protein</fullName>
    </submittedName>
</protein>
<proteinExistence type="predicted"/>
<accession>A0A1E7KKK5</accession>
<dbReference type="STRING" id="1075402.AN216_06335"/>
<dbReference type="Proteomes" id="UP000176101">
    <property type="component" value="Unassembled WGS sequence"/>
</dbReference>
<organism evidence="1 2">
    <name type="scientific">Streptomyces oceani</name>
    <dbReference type="NCBI Taxonomy" id="1075402"/>
    <lineage>
        <taxon>Bacteria</taxon>
        <taxon>Bacillati</taxon>
        <taxon>Actinomycetota</taxon>
        <taxon>Actinomycetes</taxon>
        <taxon>Kitasatosporales</taxon>
        <taxon>Streptomycetaceae</taxon>
        <taxon>Streptomyces</taxon>
    </lineage>
</organism>